<dbReference type="Proteomes" id="UP000031521">
    <property type="component" value="Chromosome"/>
</dbReference>
<dbReference type="GO" id="GO:0016491">
    <property type="term" value="F:oxidoreductase activity"/>
    <property type="evidence" value="ECO:0007669"/>
    <property type="project" value="UniProtKB-KW"/>
</dbReference>
<dbReference type="KEGG" id="cid:P73_3857"/>
<dbReference type="SUPFAM" id="SSF51430">
    <property type="entry name" value="NAD(P)-linked oxidoreductase"/>
    <property type="match status" value="1"/>
</dbReference>
<dbReference type="EMBL" id="CP004393">
    <property type="protein sequence ID" value="AJE48572.1"/>
    <property type="molecule type" value="Genomic_DNA"/>
</dbReference>
<protein>
    <submittedName>
        <fullName evidence="3">Aldo/keto reductase</fullName>
    </submittedName>
</protein>
<name>A0A0B5E8C5_9RHOB</name>
<reference evidence="3 4" key="1">
    <citation type="journal article" date="2014" name="Int. J. Syst. Evol. Microbiol.">
        <title>Celeribacter indicus sp. nov., a polycyclic aromatic hydrocarbon-degrading bacterium from deep-sea sediment and reclassification of Huaishuia halophila as Celeribacter halophilus comb. nov.</title>
        <authorList>
            <person name="Lai Q."/>
            <person name="Cao J."/>
            <person name="Yuan J."/>
            <person name="Li F."/>
            <person name="Shao Z."/>
        </authorList>
    </citation>
    <scope>NUCLEOTIDE SEQUENCE [LARGE SCALE GENOMIC DNA]</scope>
    <source>
        <strain evidence="3">P73</strain>
    </source>
</reference>
<keyword evidence="4" id="KW-1185">Reference proteome</keyword>
<dbReference type="PANTHER" id="PTHR43625:SF40">
    <property type="entry name" value="ALDO-KETO REDUCTASE YAKC [NADP(+)]"/>
    <property type="match status" value="1"/>
</dbReference>
<evidence type="ECO:0000313" key="3">
    <source>
        <dbReference type="EMBL" id="AJE48572.1"/>
    </source>
</evidence>
<dbReference type="HOGENOM" id="CLU_023205_2_1_5"/>
<dbReference type="InterPro" id="IPR036812">
    <property type="entry name" value="NAD(P)_OxRdtase_dom_sf"/>
</dbReference>
<organism evidence="3 4">
    <name type="scientific">Celeribacter indicus</name>
    <dbReference type="NCBI Taxonomy" id="1208324"/>
    <lineage>
        <taxon>Bacteria</taxon>
        <taxon>Pseudomonadati</taxon>
        <taxon>Pseudomonadota</taxon>
        <taxon>Alphaproteobacteria</taxon>
        <taxon>Rhodobacterales</taxon>
        <taxon>Roseobacteraceae</taxon>
        <taxon>Celeribacter</taxon>
    </lineage>
</organism>
<dbReference type="InterPro" id="IPR023210">
    <property type="entry name" value="NADP_OxRdtase_dom"/>
</dbReference>
<evidence type="ECO:0000259" key="2">
    <source>
        <dbReference type="Pfam" id="PF00248"/>
    </source>
</evidence>
<dbReference type="Pfam" id="PF00248">
    <property type="entry name" value="Aldo_ket_red"/>
    <property type="match status" value="1"/>
</dbReference>
<evidence type="ECO:0000313" key="4">
    <source>
        <dbReference type="Proteomes" id="UP000031521"/>
    </source>
</evidence>
<accession>A0A0B5E8C5</accession>
<dbReference type="Gene3D" id="3.20.20.100">
    <property type="entry name" value="NADP-dependent oxidoreductase domain"/>
    <property type="match status" value="1"/>
</dbReference>
<feature type="domain" description="NADP-dependent oxidoreductase" evidence="2">
    <location>
        <begin position="17"/>
        <end position="306"/>
    </location>
</feature>
<dbReference type="AlphaFoldDB" id="A0A0B5E8C5"/>
<dbReference type="PANTHER" id="PTHR43625">
    <property type="entry name" value="AFLATOXIN B1 ALDEHYDE REDUCTASE"/>
    <property type="match status" value="1"/>
</dbReference>
<evidence type="ECO:0000256" key="1">
    <source>
        <dbReference type="ARBA" id="ARBA00023002"/>
    </source>
</evidence>
<keyword evidence="1" id="KW-0560">Oxidoreductase</keyword>
<proteinExistence type="predicted"/>
<dbReference type="STRING" id="1208324.P73_3857"/>
<dbReference type="RefSeq" id="WP_245629200.1">
    <property type="nucleotide sequence ID" value="NZ_CP004393.1"/>
</dbReference>
<gene>
    <name evidence="3" type="ORF">P73_3857</name>
</gene>
<dbReference type="InterPro" id="IPR050791">
    <property type="entry name" value="Aldo-Keto_reductase"/>
</dbReference>
<sequence length="329" mass="36487">MTMPKRRLGAEGPTVSAIGFGSMSFGGFFGPADDDTSLETLAAVAAAGIDFWDTANIYGMGRAERIVGQYLKQTGARITLATKAGIIPGPPRHYSNDADYIRAELESSLQKLNRDKVELYYIHRREEKRPVEEVAETMGRLIEEGLIDAWGLSEVAPSTIRRAHRVVPLTAVQNEYSLWTRLPELGVIQTCEDLGIAFIPFSPIGRGALGVGDLDPQSFGSHDFRKQNPRFLEPNWSENMDYIRAFRRFAEDKGVTPPALAIAWVLHQGDHLIPIPGTRTAEHLADWAQAAEIGLSEDDLWEIEQILPAGWAAGDRYSDTQLFGVERYC</sequence>
<dbReference type="GO" id="GO:0005737">
    <property type="term" value="C:cytoplasm"/>
    <property type="evidence" value="ECO:0007669"/>
    <property type="project" value="TreeGrafter"/>
</dbReference>